<sequence>MEDTNTYIATHYREDPDTGRVAQLRLLVRDASGEFEDRKLVERAEIIELLKDDKLIFVWDYEAENIGEMIELIGISGEIYLRLDEERLCADNLGDLPSV</sequence>
<dbReference type="AlphaFoldDB" id="A0A2Z4FHL6"/>
<protein>
    <submittedName>
        <fullName evidence="1">Uncharacterized protein</fullName>
    </submittedName>
</protein>
<proteinExistence type="predicted"/>
<keyword evidence="2" id="KW-1185">Reference proteome</keyword>
<evidence type="ECO:0000313" key="2">
    <source>
        <dbReference type="Proteomes" id="UP000249799"/>
    </source>
</evidence>
<dbReference type="EMBL" id="CP030032">
    <property type="protein sequence ID" value="AWV88156.1"/>
    <property type="molecule type" value="Genomic_DNA"/>
</dbReference>
<gene>
    <name evidence="1" type="ORF">DN745_01915</name>
</gene>
<accession>A0A2Z4FHL6</accession>
<dbReference type="Proteomes" id="UP000249799">
    <property type="component" value="Chromosome"/>
</dbReference>
<name>A0A2Z4FHL6_9DELT</name>
<evidence type="ECO:0000313" key="1">
    <source>
        <dbReference type="EMBL" id="AWV88156.1"/>
    </source>
</evidence>
<dbReference type="OrthoDB" id="9957084at2"/>
<dbReference type="RefSeq" id="WP_111331651.1">
    <property type="nucleotide sequence ID" value="NZ_CP030032.1"/>
</dbReference>
<reference evidence="1 2" key="1">
    <citation type="submission" date="2018-06" db="EMBL/GenBank/DDBJ databases">
        <title>Lujinxingia sediminis gen. nov. sp. nov., a new facultative anaerobic member of the class Deltaproteobacteria, and proposal of Lujinxingaceae fam. nov.</title>
        <authorList>
            <person name="Guo L.-Y."/>
            <person name="Li C.-M."/>
            <person name="Wang S."/>
            <person name="Du Z.-J."/>
        </authorList>
    </citation>
    <scope>NUCLEOTIDE SEQUENCE [LARGE SCALE GENOMIC DNA]</scope>
    <source>
        <strain evidence="1 2">FA350</strain>
    </source>
</reference>
<dbReference type="KEGG" id="bsed:DN745_01915"/>
<organism evidence="1 2">
    <name type="scientific">Bradymonas sediminis</name>
    <dbReference type="NCBI Taxonomy" id="1548548"/>
    <lineage>
        <taxon>Bacteria</taxon>
        <taxon>Deltaproteobacteria</taxon>
        <taxon>Bradymonadales</taxon>
        <taxon>Bradymonadaceae</taxon>
        <taxon>Bradymonas</taxon>
    </lineage>
</organism>